<evidence type="ECO:0000313" key="3">
    <source>
        <dbReference type="EMBL" id="MQY25937.1"/>
    </source>
</evidence>
<dbReference type="Proteomes" id="UP000431401">
    <property type="component" value="Unassembled WGS sequence"/>
</dbReference>
<keyword evidence="2" id="KW-1133">Transmembrane helix</keyword>
<name>A0A7K0DJV6_9NOCA</name>
<reference evidence="3 4" key="1">
    <citation type="submission" date="2019-10" db="EMBL/GenBank/DDBJ databases">
        <title>Nocardia macrotermitis sp. nov. and Nocardia aurantia sp. nov., isolated from the gut of fungus growing-termite Macrotermes natalensis.</title>
        <authorList>
            <person name="Benndorf R."/>
            <person name="Schwitalla J."/>
            <person name="Martin K."/>
            <person name="De Beer W."/>
            <person name="Kaster A.-K."/>
            <person name="Vollmers J."/>
            <person name="Poulsen M."/>
            <person name="Beemelmanns C."/>
        </authorList>
    </citation>
    <scope>NUCLEOTIDE SEQUENCE [LARGE SCALE GENOMIC DNA]</scope>
    <source>
        <strain evidence="3 4">RB56</strain>
    </source>
</reference>
<dbReference type="InterPro" id="IPR037185">
    <property type="entry name" value="EmrE-like"/>
</dbReference>
<feature type="region of interest" description="Disordered" evidence="1">
    <location>
        <begin position="69"/>
        <end position="102"/>
    </location>
</feature>
<sequence>MVTVCGQLSGWFLVALCSPRLPADTGAALLLLTPVGALVLGAVILGQLPSAWQIAGSALMLLAAYAGTRRTGDGDPGRTEPGGRVSPGGWSPDGRGRSLRGQ</sequence>
<keyword evidence="4" id="KW-1185">Reference proteome</keyword>
<protein>
    <recommendedName>
        <fullName evidence="5">EamA domain-containing protein</fullName>
    </recommendedName>
</protein>
<evidence type="ECO:0000313" key="4">
    <source>
        <dbReference type="Proteomes" id="UP000431401"/>
    </source>
</evidence>
<organism evidence="3 4">
    <name type="scientific">Nocardia aurantia</name>
    <dbReference type="NCBI Taxonomy" id="2585199"/>
    <lineage>
        <taxon>Bacteria</taxon>
        <taxon>Bacillati</taxon>
        <taxon>Actinomycetota</taxon>
        <taxon>Actinomycetes</taxon>
        <taxon>Mycobacteriales</taxon>
        <taxon>Nocardiaceae</taxon>
        <taxon>Nocardia</taxon>
    </lineage>
</organism>
<comment type="caution">
    <text evidence="3">The sequence shown here is derived from an EMBL/GenBank/DDBJ whole genome shotgun (WGS) entry which is preliminary data.</text>
</comment>
<accession>A0A7K0DJV6</accession>
<feature type="transmembrane region" description="Helical" evidence="2">
    <location>
        <begin position="27"/>
        <end position="45"/>
    </location>
</feature>
<dbReference type="AlphaFoldDB" id="A0A7K0DJV6"/>
<proteinExistence type="predicted"/>
<evidence type="ECO:0000256" key="2">
    <source>
        <dbReference type="SAM" id="Phobius"/>
    </source>
</evidence>
<evidence type="ECO:0008006" key="5">
    <source>
        <dbReference type="Google" id="ProtNLM"/>
    </source>
</evidence>
<evidence type="ECO:0000256" key="1">
    <source>
        <dbReference type="SAM" id="MobiDB-lite"/>
    </source>
</evidence>
<gene>
    <name evidence="3" type="ORF">NRB56_14960</name>
</gene>
<dbReference type="SUPFAM" id="SSF103481">
    <property type="entry name" value="Multidrug resistance efflux transporter EmrE"/>
    <property type="match status" value="1"/>
</dbReference>
<keyword evidence="2" id="KW-0812">Transmembrane</keyword>
<keyword evidence="2" id="KW-0472">Membrane</keyword>
<dbReference type="EMBL" id="WEGI01000003">
    <property type="protein sequence ID" value="MQY25937.1"/>
    <property type="molecule type" value="Genomic_DNA"/>
</dbReference>